<dbReference type="Proteomes" id="UP000007589">
    <property type="component" value="Chromosome"/>
</dbReference>
<dbReference type="AlphaFoldDB" id="H8K851"/>
<gene>
    <name evidence="1" type="ordered locus">MC5_05970</name>
</gene>
<name>H8K851_RICAC</name>
<dbReference type="HOGENOM" id="CLU_3295685_0_0_5"/>
<dbReference type="EMBL" id="CP003338">
    <property type="protein sequence ID" value="AFC71444.1"/>
    <property type="molecule type" value="Genomic_DNA"/>
</dbReference>
<dbReference type="KEGG" id="rau:MC5_05970"/>
<evidence type="ECO:0000313" key="2">
    <source>
        <dbReference type="Proteomes" id="UP000007589"/>
    </source>
</evidence>
<reference evidence="2" key="1">
    <citation type="submission" date="2012-02" db="EMBL/GenBank/DDBJ databases">
        <title>Complete genome sequence of Rickettsia australis strain Cutlack.</title>
        <authorList>
            <person name="Johnson S.L."/>
            <person name="Munk A.C."/>
            <person name="Han S."/>
            <person name="Bruce D.C."/>
            <person name="Dasch G.A."/>
        </authorList>
    </citation>
    <scope>NUCLEOTIDE SEQUENCE [LARGE SCALE GENOMIC DNA]</scope>
    <source>
        <strain evidence="2">Cutlack</strain>
    </source>
</reference>
<protein>
    <submittedName>
        <fullName evidence="1">Transposase</fullName>
    </submittedName>
</protein>
<evidence type="ECO:0000313" key="1">
    <source>
        <dbReference type="EMBL" id="AFC71444.1"/>
    </source>
</evidence>
<sequence>MEMVKAEKITLAKKMLSIKEPINKIIDFTGLTKREIEKLK</sequence>
<organism evidence="1 2">
    <name type="scientific">Rickettsia australis (strain Cutlack)</name>
    <dbReference type="NCBI Taxonomy" id="1105110"/>
    <lineage>
        <taxon>Bacteria</taxon>
        <taxon>Pseudomonadati</taxon>
        <taxon>Pseudomonadota</taxon>
        <taxon>Alphaproteobacteria</taxon>
        <taxon>Rickettsiales</taxon>
        <taxon>Rickettsiaceae</taxon>
        <taxon>Rickettsieae</taxon>
        <taxon>Rickettsia</taxon>
        <taxon>spotted fever group</taxon>
    </lineage>
</organism>
<proteinExistence type="predicted"/>
<keyword evidence="2" id="KW-1185">Reference proteome</keyword>
<accession>H8K851</accession>